<protein>
    <submittedName>
        <fullName evidence="6">Type II and III secretion system protein</fullName>
    </submittedName>
</protein>
<comment type="similarity">
    <text evidence="1">Belongs to the bacterial secretin family.</text>
</comment>
<name>A1HPR1_9FIRM</name>
<dbReference type="Pfam" id="PF04972">
    <property type="entry name" value="BON"/>
    <property type="match status" value="1"/>
</dbReference>
<keyword evidence="7" id="KW-1185">Reference proteome</keyword>
<organism evidence="6 7">
    <name type="scientific">Thermosinus carboxydivorans Nor1</name>
    <dbReference type="NCBI Taxonomy" id="401526"/>
    <lineage>
        <taxon>Bacteria</taxon>
        <taxon>Bacillati</taxon>
        <taxon>Bacillota</taxon>
        <taxon>Negativicutes</taxon>
        <taxon>Selenomonadales</taxon>
        <taxon>Sporomusaceae</taxon>
        <taxon>Thermosinus</taxon>
    </lineage>
</organism>
<evidence type="ECO:0000313" key="6">
    <source>
        <dbReference type="EMBL" id="EAX48031.1"/>
    </source>
</evidence>
<evidence type="ECO:0000259" key="3">
    <source>
        <dbReference type="Pfam" id="PF00263"/>
    </source>
</evidence>
<dbReference type="InterPro" id="IPR004845">
    <property type="entry name" value="T2SS_GspD_CS"/>
</dbReference>
<dbReference type="PANTHER" id="PTHR30332:SF17">
    <property type="entry name" value="TYPE IV PILIATION SYSTEM PROTEIN DR_0774-RELATED"/>
    <property type="match status" value="1"/>
</dbReference>
<feature type="chain" id="PRO_5002634574" evidence="2">
    <location>
        <begin position="26"/>
        <end position="408"/>
    </location>
</feature>
<dbReference type="OrthoDB" id="9779724at2"/>
<feature type="signal peptide" evidence="2">
    <location>
        <begin position="1"/>
        <end position="25"/>
    </location>
</feature>
<dbReference type="EMBL" id="AAWL01000005">
    <property type="protein sequence ID" value="EAX48031.1"/>
    <property type="molecule type" value="Genomic_DNA"/>
</dbReference>
<gene>
    <name evidence="6" type="ORF">TcarDRAFT_1909</name>
</gene>
<dbReference type="InterPro" id="IPR007055">
    <property type="entry name" value="BON_dom"/>
</dbReference>
<dbReference type="PANTHER" id="PTHR30332">
    <property type="entry name" value="PROBABLE GENERAL SECRETION PATHWAY PROTEIN D"/>
    <property type="match status" value="1"/>
</dbReference>
<evidence type="ECO:0000259" key="5">
    <source>
        <dbReference type="Pfam" id="PF13629"/>
    </source>
</evidence>
<dbReference type="GO" id="GO:0009306">
    <property type="term" value="P:protein secretion"/>
    <property type="evidence" value="ECO:0007669"/>
    <property type="project" value="InterPro"/>
</dbReference>
<dbReference type="GO" id="GO:0015627">
    <property type="term" value="C:type II protein secretion system complex"/>
    <property type="evidence" value="ECO:0007669"/>
    <property type="project" value="TreeGrafter"/>
</dbReference>
<evidence type="ECO:0000313" key="7">
    <source>
        <dbReference type="Proteomes" id="UP000005139"/>
    </source>
</evidence>
<dbReference type="eggNOG" id="COG4964">
    <property type="taxonomic scope" value="Bacteria"/>
</dbReference>
<dbReference type="PRINTS" id="PR00811">
    <property type="entry name" value="BCTERIALGSPD"/>
</dbReference>
<comment type="caution">
    <text evidence="6">The sequence shown here is derived from an EMBL/GenBank/DDBJ whole genome shotgun (WGS) entry which is preliminary data.</text>
</comment>
<dbReference type="Pfam" id="PF00263">
    <property type="entry name" value="Secretin"/>
    <property type="match status" value="1"/>
</dbReference>
<reference evidence="6 7" key="2">
    <citation type="submission" date="2007-01" db="EMBL/GenBank/DDBJ databases">
        <title>Sequencing of the draft genome and assembly of Thermosinus carboxydivorans Nor1.</title>
        <authorList>
            <consortium name="US DOE Joint Genome Institute (JGI-PGF)"/>
            <person name="Copeland A."/>
            <person name="Lucas S."/>
            <person name="Lapidus A."/>
            <person name="Barry K."/>
            <person name="Glavina del Rio T."/>
            <person name="Dalin E."/>
            <person name="Tice H."/>
            <person name="Bruce D."/>
            <person name="Pitluck S."/>
            <person name="Richardson P."/>
        </authorList>
    </citation>
    <scope>NUCLEOTIDE SEQUENCE [LARGE SCALE GENOMIC DNA]</scope>
    <source>
        <strain evidence="6 7">Nor1</strain>
    </source>
</reference>
<dbReference type="RefSeq" id="WP_007289016.1">
    <property type="nucleotide sequence ID" value="NZ_AAWL01000005.1"/>
</dbReference>
<dbReference type="Proteomes" id="UP000005139">
    <property type="component" value="Unassembled WGS sequence"/>
</dbReference>
<feature type="domain" description="Type II/III secretion system secretin-like" evidence="3">
    <location>
        <begin position="220"/>
        <end position="383"/>
    </location>
</feature>
<reference evidence="6 7" key="1">
    <citation type="submission" date="2007-01" db="EMBL/GenBank/DDBJ databases">
        <title>Annotation of the draft genome assembly of Thermosinus carboxydivorans Nor1.</title>
        <authorList>
            <consortium name="US DOE Joint Genome Institute (JGI-ORNL)"/>
            <person name="Larimer F."/>
            <person name="Land M."/>
            <person name="Hauser L."/>
        </authorList>
    </citation>
    <scope>NUCLEOTIDE SEQUENCE [LARGE SCALE GENOMIC DNA]</scope>
    <source>
        <strain evidence="6 7">Nor1</strain>
    </source>
</reference>
<dbReference type="InterPro" id="IPR001775">
    <property type="entry name" value="GspD/PilQ"/>
</dbReference>
<evidence type="ECO:0000256" key="1">
    <source>
        <dbReference type="RuleBase" id="RU004003"/>
    </source>
</evidence>
<feature type="domain" description="Pilus formation protein N-terminal" evidence="5">
    <location>
        <begin position="27"/>
        <end position="92"/>
    </location>
</feature>
<evidence type="ECO:0000256" key="2">
    <source>
        <dbReference type="SAM" id="SignalP"/>
    </source>
</evidence>
<dbReference type="InterPro" id="IPR004846">
    <property type="entry name" value="T2SS/T3SS_dom"/>
</dbReference>
<sequence precursor="true">MGKSRFYAAIVIGICIMLMAATALANDILTVAVNQSRVLGFSGVQRVAVANPEIADVLVVSGTEVLVVGKAPGLTTMHVWTEAGRATYEVEVGVDDAKVAGEIKSILGYDGIRVSKVNRTVILEGAVDTQQQKARAEKLAAVYGDKVVSLLEVLRPVQVKIEAKVIEINRQKIKELGIKWGNSADTPGTFIFGQSALNSKVGDVFGDLGGYADINAQLSALVKSGAAKVLSQPNVVTLSGDKASIMIGGQIPVPVAQDNNKITIEWKDYGIKLDIAPEVNGDGLIQSRVKAEVSSLDYNSANSIKLGAGMEIPPVRLRKAETAIALSSGQTMAIGGLIATETSKDVVKVPMLGDLPVLGHLFRSTSFRRGETELLVLITPSLVNPGEYLPATSREMKEFAQENPWGGK</sequence>
<keyword evidence="2" id="KW-0732">Signal</keyword>
<proteinExistence type="inferred from homology"/>
<evidence type="ECO:0000259" key="4">
    <source>
        <dbReference type="Pfam" id="PF04972"/>
    </source>
</evidence>
<feature type="domain" description="BON" evidence="4">
    <location>
        <begin position="95"/>
        <end position="153"/>
    </location>
</feature>
<dbReference type="AlphaFoldDB" id="A1HPR1"/>
<dbReference type="InterPro" id="IPR032789">
    <property type="entry name" value="T2SS-T3SS_pil_N"/>
</dbReference>
<dbReference type="InterPro" id="IPR050810">
    <property type="entry name" value="Bact_Secretion_Sys_Channel"/>
</dbReference>
<dbReference type="Pfam" id="PF13629">
    <property type="entry name" value="T2SS-T3SS_pil_N"/>
    <property type="match status" value="1"/>
</dbReference>
<accession>A1HPR1</accession>
<dbReference type="PROSITE" id="PS00875">
    <property type="entry name" value="T2SP_D"/>
    <property type="match status" value="1"/>
</dbReference>